<keyword evidence="2" id="KW-0808">Transferase</keyword>
<dbReference type="RefSeq" id="WP_018965856.1">
    <property type="nucleotide sequence ID" value="NZ_JQJE01000018.1"/>
</dbReference>
<dbReference type="GO" id="GO:0006487">
    <property type="term" value="P:protein N-linked glycosylation"/>
    <property type="evidence" value="ECO:0007669"/>
    <property type="project" value="TreeGrafter"/>
</dbReference>
<dbReference type="PANTHER" id="PTHR10859">
    <property type="entry name" value="GLYCOSYL TRANSFERASE"/>
    <property type="match status" value="1"/>
</dbReference>
<dbReference type="Pfam" id="PF00535">
    <property type="entry name" value="Glycos_transf_2"/>
    <property type="match status" value="1"/>
</dbReference>
<dbReference type="AlphaFoldDB" id="A0A0A2F3Q1"/>
<gene>
    <name evidence="2" type="ORF">HR15_09230</name>
</gene>
<proteinExistence type="predicted"/>
<dbReference type="InterPro" id="IPR001173">
    <property type="entry name" value="Glyco_trans_2-like"/>
</dbReference>
<dbReference type="InterPro" id="IPR029044">
    <property type="entry name" value="Nucleotide-diphossugar_trans"/>
</dbReference>
<accession>A0A0A2F3Q1</accession>
<protein>
    <submittedName>
        <fullName evidence="2">Glycosyl transferase family 2</fullName>
    </submittedName>
</protein>
<dbReference type="GO" id="GO:0016740">
    <property type="term" value="F:transferase activity"/>
    <property type="evidence" value="ECO:0007669"/>
    <property type="project" value="UniProtKB-KW"/>
</dbReference>
<feature type="domain" description="Glycosyltransferase 2-like" evidence="1">
    <location>
        <begin position="6"/>
        <end position="156"/>
    </location>
</feature>
<evidence type="ECO:0000313" key="3">
    <source>
        <dbReference type="Proteomes" id="UP000030146"/>
    </source>
</evidence>
<comment type="caution">
    <text evidence="2">The sequence shown here is derived from an EMBL/GenBank/DDBJ whole genome shotgun (WGS) entry which is preliminary data.</text>
</comment>
<organism evidence="2 3">
    <name type="scientific">Porphyromonas gulae</name>
    <dbReference type="NCBI Taxonomy" id="111105"/>
    <lineage>
        <taxon>Bacteria</taxon>
        <taxon>Pseudomonadati</taxon>
        <taxon>Bacteroidota</taxon>
        <taxon>Bacteroidia</taxon>
        <taxon>Bacteroidales</taxon>
        <taxon>Porphyromonadaceae</taxon>
        <taxon>Porphyromonas</taxon>
    </lineage>
</organism>
<evidence type="ECO:0000259" key="1">
    <source>
        <dbReference type="Pfam" id="PF00535"/>
    </source>
</evidence>
<dbReference type="SUPFAM" id="SSF53448">
    <property type="entry name" value="Nucleotide-diphospho-sugar transferases"/>
    <property type="match status" value="1"/>
</dbReference>
<dbReference type="Proteomes" id="UP000030146">
    <property type="component" value="Unassembled WGS sequence"/>
</dbReference>
<sequence length="236" mass="27027">MIRIDVVLPAYRPGQGWERETISRLTALSDSMPDVTFRIFIVPDGSNEGHSDEVRSHWAASRWKVVYCDYAKNRGKGFAVRYGVAQTDAPFVLYTDYDLPFTPDSYKQVIEALLEGADVVISRREPESYGKRIRFKRKMLSDFSHFVNKFFFLPTTDTQGGLKGFSSTGRSVFLQTRIDSFLFDTEFICLAKRKKVRIAVVSGSIRPDISLSVMKAKTILREVCKIPKLIRARWFS</sequence>
<evidence type="ECO:0000313" key="2">
    <source>
        <dbReference type="EMBL" id="KGN85656.1"/>
    </source>
</evidence>
<dbReference type="EMBL" id="JRAK01000123">
    <property type="protein sequence ID" value="KGN85656.1"/>
    <property type="molecule type" value="Genomic_DNA"/>
</dbReference>
<dbReference type="Gene3D" id="3.90.550.10">
    <property type="entry name" value="Spore Coat Polysaccharide Biosynthesis Protein SpsA, Chain A"/>
    <property type="match status" value="1"/>
</dbReference>
<name>A0A0A2F3Q1_9PORP</name>
<keyword evidence="3" id="KW-1185">Reference proteome</keyword>
<dbReference type="PANTHER" id="PTHR10859:SF91">
    <property type="entry name" value="DOLICHYL-PHOSPHATE BETA-GLUCOSYLTRANSFERASE"/>
    <property type="match status" value="1"/>
</dbReference>
<reference evidence="2 3" key="1">
    <citation type="submission" date="2014-08" db="EMBL/GenBank/DDBJ databases">
        <title>Porphyromonas gulae strain:COT-052_OH3439 Genome sequencing.</title>
        <authorList>
            <person name="Wallis C."/>
            <person name="Deusch O."/>
            <person name="O'Flynn C."/>
            <person name="Davis I."/>
            <person name="Jospin G."/>
            <person name="Darling A.E."/>
            <person name="Coil D.A."/>
            <person name="Alexiev A."/>
            <person name="Horsfall A."/>
            <person name="Kirkwood N."/>
            <person name="Harris S."/>
            <person name="Eisen J.A."/>
        </authorList>
    </citation>
    <scope>NUCLEOTIDE SEQUENCE [LARGE SCALE GENOMIC DNA]</scope>
    <source>
        <strain evidence="3">COT-052 OH3439</strain>
    </source>
</reference>